<dbReference type="EMBL" id="JANBUW010000036">
    <property type="protein sequence ID" value="KAJ2850317.1"/>
    <property type="molecule type" value="Genomic_DNA"/>
</dbReference>
<dbReference type="Proteomes" id="UP001139887">
    <property type="component" value="Unassembled WGS sequence"/>
</dbReference>
<name>A0A9W8M0B8_9FUNG</name>
<accession>A0A9W8M0B8</accession>
<comment type="caution">
    <text evidence="1">The sequence shown here is derived from an EMBL/GenBank/DDBJ whole genome shotgun (WGS) entry which is preliminary data.</text>
</comment>
<reference evidence="1" key="1">
    <citation type="submission" date="2022-07" db="EMBL/GenBank/DDBJ databases">
        <title>Phylogenomic reconstructions and comparative analyses of Kickxellomycotina fungi.</title>
        <authorList>
            <person name="Reynolds N.K."/>
            <person name="Stajich J.E."/>
            <person name="Barry K."/>
            <person name="Grigoriev I.V."/>
            <person name="Crous P."/>
            <person name="Smith M.E."/>
        </authorList>
    </citation>
    <scope>NUCLEOTIDE SEQUENCE</scope>
    <source>
        <strain evidence="1">NRRL 1566</strain>
    </source>
</reference>
<dbReference type="OrthoDB" id="5577760at2759"/>
<protein>
    <submittedName>
        <fullName evidence="1">Uncharacterized protein</fullName>
    </submittedName>
</protein>
<evidence type="ECO:0000313" key="2">
    <source>
        <dbReference type="Proteomes" id="UP001139887"/>
    </source>
</evidence>
<evidence type="ECO:0000313" key="1">
    <source>
        <dbReference type="EMBL" id="KAJ2850317.1"/>
    </source>
</evidence>
<organism evidence="1 2">
    <name type="scientific">Coemansia brasiliensis</name>
    <dbReference type="NCBI Taxonomy" id="2650707"/>
    <lineage>
        <taxon>Eukaryota</taxon>
        <taxon>Fungi</taxon>
        <taxon>Fungi incertae sedis</taxon>
        <taxon>Zoopagomycota</taxon>
        <taxon>Kickxellomycotina</taxon>
        <taxon>Kickxellomycetes</taxon>
        <taxon>Kickxellales</taxon>
        <taxon>Kickxellaceae</taxon>
        <taxon>Coemansia</taxon>
    </lineage>
</organism>
<sequence length="140" mass="15312">MSKIAVGYTCQPHSDMQINRGMASLQLIRSDPAHMRTIYGYKIDGHEVSRGYLDIEWISTVVRNTTLSMLSQAAQDLETVALSVNAVQSILVGTGVLIECQLLQTRALKASVVIRNANLPHTIYATGTHIMAFKGIAARL</sequence>
<dbReference type="AlphaFoldDB" id="A0A9W8M0B8"/>
<proteinExistence type="predicted"/>
<gene>
    <name evidence="1" type="ORF">IWW36_002003</name>
</gene>
<keyword evidence="2" id="KW-1185">Reference proteome</keyword>